<dbReference type="SUPFAM" id="SSF55785">
    <property type="entry name" value="PYP-like sensor domain (PAS domain)"/>
    <property type="match status" value="1"/>
</dbReference>
<dbReference type="InterPro" id="IPR000700">
    <property type="entry name" value="PAS-assoc_C"/>
</dbReference>
<dbReference type="CDD" id="cd01948">
    <property type="entry name" value="EAL"/>
    <property type="match status" value="1"/>
</dbReference>
<dbReference type="PROSITE" id="PS50887">
    <property type="entry name" value="GGDEF"/>
    <property type="match status" value="1"/>
</dbReference>
<evidence type="ECO:0000256" key="1">
    <source>
        <dbReference type="ARBA" id="ARBA00051114"/>
    </source>
</evidence>
<dbReference type="CDD" id="cd01949">
    <property type="entry name" value="GGDEF"/>
    <property type="match status" value="1"/>
</dbReference>
<dbReference type="GO" id="GO:0071732">
    <property type="term" value="P:cellular response to nitric oxide"/>
    <property type="evidence" value="ECO:0007669"/>
    <property type="project" value="UniProtKB-ARBA"/>
</dbReference>
<evidence type="ECO:0000313" key="6">
    <source>
        <dbReference type="Proteomes" id="UP000705867"/>
    </source>
</evidence>
<dbReference type="SUPFAM" id="SSF55073">
    <property type="entry name" value="Nucleotide cyclase"/>
    <property type="match status" value="1"/>
</dbReference>
<dbReference type="InterPro" id="IPR052155">
    <property type="entry name" value="Biofilm_reg_signaling"/>
</dbReference>
<dbReference type="InterPro" id="IPR035965">
    <property type="entry name" value="PAS-like_dom_sf"/>
</dbReference>
<dbReference type="InterPro" id="IPR029787">
    <property type="entry name" value="Nucleotide_cyclase"/>
</dbReference>
<dbReference type="PANTHER" id="PTHR44757">
    <property type="entry name" value="DIGUANYLATE CYCLASE DGCP"/>
    <property type="match status" value="1"/>
</dbReference>
<dbReference type="PROSITE" id="PS50113">
    <property type="entry name" value="PAC"/>
    <property type="match status" value="1"/>
</dbReference>
<evidence type="ECO:0000259" key="2">
    <source>
        <dbReference type="PROSITE" id="PS50113"/>
    </source>
</evidence>
<reference evidence="5" key="2">
    <citation type="submission" date="2021-08" db="EMBL/GenBank/DDBJ databases">
        <authorList>
            <person name="Dalcin Martins P."/>
        </authorList>
    </citation>
    <scope>NUCLEOTIDE SEQUENCE</scope>
    <source>
        <strain evidence="5">MAG_39</strain>
    </source>
</reference>
<feature type="domain" description="PAC" evidence="2">
    <location>
        <begin position="41"/>
        <end position="91"/>
    </location>
</feature>
<feature type="domain" description="GGDEF" evidence="4">
    <location>
        <begin position="123"/>
        <end position="256"/>
    </location>
</feature>
<dbReference type="SMART" id="SM00052">
    <property type="entry name" value="EAL"/>
    <property type="match status" value="1"/>
</dbReference>
<dbReference type="Gene3D" id="3.20.20.450">
    <property type="entry name" value="EAL domain"/>
    <property type="match status" value="1"/>
</dbReference>
<dbReference type="FunFam" id="3.20.20.450:FF:000001">
    <property type="entry name" value="Cyclic di-GMP phosphodiesterase yahA"/>
    <property type="match status" value="1"/>
</dbReference>
<reference evidence="5" key="1">
    <citation type="journal article" date="2021" name="bioRxiv">
        <title>Unraveling nitrogen, sulfur and carbon metabolic pathways and microbial community transcriptional responses to substrate deprivation and toxicity stresses in a bioreactor mimicking anoxic brackish coastal sediment conditions.</title>
        <authorList>
            <person name="Martins P.D."/>
            <person name="Echeveste M.J."/>
            <person name="Arshad A."/>
            <person name="Kurth J."/>
            <person name="Ouboter H."/>
            <person name="Jetten M.S.M."/>
            <person name="Welte C.U."/>
        </authorList>
    </citation>
    <scope>NUCLEOTIDE SEQUENCE</scope>
    <source>
        <strain evidence="5">MAG_39</strain>
    </source>
</reference>
<dbReference type="AlphaFoldDB" id="A0A953LVC1"/>
<dbReference type="PROSITE" id="PS50883">
    <property type="entry name" value="EAL"/>
    <property type="match status" value="1"/>
</dbReference>
<dbReference type="GO" id="GO:0071111">
    <property type="term" value="F:cyclic-guanylate-specific phosphodiesterase activity"/>
    <property type="evidence" value="ECO:0007669"/>
    <property type="project" value="UniProtKB-EC"/>
</dbReference>
<dbReference type="Pfam" id="PF00563">
    <property type="entry name" value="EAL"/>
    <property type="match status" value="1"/>
</dbReference>
<dbReference type="Proteomes" id="UP000705867">
    <property type="component" value="Unassembled WGS sequence"/>
</dbReference>
<dbReference type="NCBIfam" id="TIGR00254">
    <property type="entry name" value="GGDEF"/>
    <property type="match status" value="1"/>
</dbReference>
<feature type="domain" description="EAL" evidence="3">
    <location>
        <begin position="265"/>
        <end position="519"/>
    </location>
</feature>
<name>A0A953LVC1_9BACT</name>
<proteinExistence type="predicted"/>
<gene>
    <name evidence="5" type="ORF">K8I29_00590</name>
</gene>
<dbReference type="Gene3D" id="3.30.450.20">
    <property type="entry name" value="PAS domain"/>
    <property type="match status" value="1"/>
</dbReference>
<dbReference type="Gene3D" id="3.30.70.270">
    <property type="match status" value="1"/>
</dbReference>
<accession>A0A953LVC1</accession>
<evidence type="ECO:0000313" key="5">
    <source>
        <dbReference type="EMBL" id="MBZ0154696.1"/>
    </source>
</evidence>
<organism evidence="5 6">
    <name type="scientific">Candidatus Nitrobium versatile</name>
    <dbReference type="NCBI Taxonomy" id="2884831"/>
    <lineage>
        <taxon>Bacteria</taxon>
        <taxon>Pseudomonadati</taxon>
        <taxon>Nitrospirota</taxon>
        <taxon>Nitrospiria</taxon>
        <taxon>Nitrospirales</taxon>
        <taxon>Nitrospiraceae</taxon>
        <taxon>Candidatus Nitrobium</taxon>
    </lineage>
</organism>
<protein>
    <submittedName>
        <fullName evidence="5">EAL domain-containing protein</fullName>
    </submittedName>
</protein>
<sequence length="523" mass="59768">MNESLIKKTGRNAIGELCYRALHDRDTLCPWCVNAKVFKGETVRWEVHSPKDGRWYYVINTPLFRSDGTVSKQAMIEDVTERKELEERIRYQAYHDLLTDLPNKTLFMDRLKIALHQARRNSSLLAIMFLDLDRFKNINDTMGHTAGDQLLKDVSLRLTGCMREYDTIARIGGDEFTILLPHIFHVDDAAKTAQKILSQFTAPYTVEGHDLHITTSIGISIYPHDGEYEETLLKNADIAMYQAKEQGGNNYQFYSPSMNIRTLEHMILENSLRRTLDRGELVVHYQPQVEIGTRRISCVEALVRWQHPDMGLLDPMQFIPLAEETGFIIPMDEWVLRTACEQNKAWQDAGYPPFRVTVNLSARQFQQPNLVEMVSGVLRETRLKPEHLEIEITESTAMGDIDLTIPTMIQLTGIGIQLSIDDFGTGYSSLSYLKKLPIQKLKIDKSFIRDLTTDHDGRAIVNAVIALAHSLKLKVVAEGVETQEQMDYLYVSGCNEIQGYLFSRPLPPEELQKLLANTQESME</sequence>
<dbReference type="Pfam" id="PF00990">
    <property type="entry name" value="GGDEF"/>
    <property type="match status" value="1"/>
</dbReference>
<dbReference type="SUPFAM" id="SSF141868">
    <property type="entry name" value="EAL domain-like"/>
    <property type="match status" value="1"/>
</dbReference>
<dbReference type="EMBL" id="JAIOIV010000010">
    <property type="protein sequence ID" value="MBZ0154696.1"/>
    <property type="molecule type" value="Genomic_DNA"/>
</dbReference>
<comment type="catalytic activity">
    <reaction evidence="1">
        <text>3',3'-c-di-GMP + H2O = 5'-phosphoguanylyl(3'-&gt;5')guanosine + H(+)</text>
        <dbReference type="Rhea" id="RHEA:24902"/>
        <dbReference type="ChEBI" id="CHEBI:15377"/>
        <dbReference type="ChEBI" id="CHEBI:15378"/>
        <dbReference type="ChEBI" id="CHEBI:58754"/>
        <dbReference type="ChEBI" id="CHEBI:58805"/>
        <dbReference type="EC" id="3.1.4.52"/>
    </reaction>
    <physiologicalReaction direction="left-to-right" evidence="1">
        <dbReference type="Rhea" id="RHEA:24903"/>
    </physiologicalReaction>
</comment>
<dbReference type="InterPro" id="IPR001633">
    <property type="entry name" value="EAL_dom"/>
</dbReference>
<dbReference type="FunFam" id="3.30.70.270:FF:000001">
    <property type="entry name" value="Diguanylate cyclase domain protein"/>
    <property type="match status" value="1"/>
</dbReference>
<dbReference type="InterPro" id="IPR035919">
    <property type="entry name" value="EAL_sf"/>
</dbReference>
<evidence type="ECO:0000259" key="4">
    <source>
        <dbReference type="PROSITE" id="PS50887"/>
    </source>
</evidence>
<evidence type="ECO:0000259" key="3">
    <source>
        <dbReference type="PROSITE" id="PS50883"/>
    </source>
</evidence>
<comment type="caution">
    <text evidence="5">The sequence shown here is derived from an EMBL/GenBank/DDBJ whole genome shotgun (WGS) entry which is preliminary data.</text>
</comment>
<dbReference type="SMART" id="SM00267">
    <property type="entry name" value="GGDEF"/>
    <property type="match status" value="1"/>
</dbReference>
<dbReference type="InterPro" id="IPR000160">
    <property type="entry name" value="GGDEF_dom"/>
</dbReference>
<dbReference type="InterPro" id="IPR043128">
    <property type="entry name" value="Rev_trsase/Diguanyl_cyclase"/>
</dbReference>
<dbReference type="PANTHER" id="PTHR44757:SF2">
    <property type="entry name" value="BIOFILM ARCHITECTURE MAINTENANCE PROTEIN MBAA"/>
    <property type="match status" value="1"/>
</dbReference>